<comment type="caution">
    <text evidence="1">The sequence shown here is derived from an EMBL/GenBank/DDBJ whole genome shotgun (WGS) entry which is preliminary data.</text>
</comment>
<evidence type="ECO:0000313" key="1">
    <source>
        <dbReference type="EMBL" id="KAI5080118.1"/>
    </source>
</evidence>
<dbReference type="AlphaFoldDB" id="A0A9D4V6K3"/>
<organism evidence="1 2">
    <name type="scientific">Adiantum capillus-veneris</name>
    <name type="common">Maidenhair fern</name>
    <dbReference type="NCBI Taxonomy" id="13818"/>
    <lineage>
        <taxon>Eukaryota</taxon>
        <taxon>Viridiplantae</taxon>
        <taxon>Streptophyta</taxon>
        <taxon>Embryophyta</taxon>
        <taxon>Tracheophyta</taxon>
        <taxon>Polypodiopsida</taxon>
        <taxon>Polypodiidae</taxon>
        <taxon>Polypodiales</taxon>
        <taxon>Pteridineae</taxon>
        <taxon>Pteridaceae</taxon>
        <taxon>Vittarioideae</taxon>
        <taxon>Adiantum</taxon>
    </lineage>
</organism>
<accession>A0A9D4V6K3</accession>
<sequence length="110" mass="11846">MNRIRRCAEPAEGAMAERGEIRWCVPPLRVMVPPGVPEPRLTPSFLANCAAGQPFQVVCSSLPHDGDSPCVQQASVSVMAGKEAVAKGRLREKSSAIRDYPEGCRPACKL</sequence>
<gene>
    <name evidence="1" type="ORF">GOP47_0005597</name>
</gene>
<protein>
    <submittedName>
        <fullName evidence="1">Uncharacterized protein</fullName>
    </submittedName>
</protein>
<evidence type="ECO:0000313" key="2">
    <source>
        <dbReference type="Proteomes" id="UP000886520"/>
    </source>
</evidence>
<dbReference type="EMBL" id="JABFUD020000005">
    <property type="protein sequence ID" value="KAI5080118.1"/>
    <property type="molecule type" value="Genomic_DNA"/>
</dbReference>
<reference evidence="1 2" key="1">
    <citation type="submission" date="2021-01" db="EMBL/GenBank/DDBJ databases">
        <title>Adiantum capillus-veneris genome.</title>
        <authorList>
            <person name="Fang Y."/>
            <person name="Liao Q."/>
        </authorList>
    </citation>
    <scope>NUCLEOTIDE SEQUENCE [LARGE SCALE GENOMIC DNA]</scope>
    <source>
        <strain evidence="1">H3</strain>
        <tissue evidence="1">Leaf</tissue>
    </source>
</reference>
<dbReference type="Proteomes" id="UP000886520">
    <property type="component" value="Chromosome 5"/>
</dbReference>
<keyword evidence="2" id="KW-1185">Reference proteome</keyword>
<proteinExistence type="predicted"/>
<name>A0A9D4V6K3_ADICA</name>